<evidence type="ECO:0000256" key="5">
    <source>
        <dbReference type="ARBA" id="ARBA00023002"/>
    </source>
</evidence>
<dbReference type="InterPro" id="IPR023753">
    <property type="entry name" value="FAD/NAD-binding_dom"/>
</dbReference>
<dbReference type="InterPro" id="IPR036188">
    <property type="entry name" value="FAD/NAD-bd_sf"/>
</dbReference>
<evidence type="ECO:0000259" key="6">
    <source>
        <dbReference type="Pfam" id="PF07992"/>
    </source>
</evidence>
<comment type="caution">
    <text evidence="7">The sequence shown here is derived from an EMBL/GenBank/DDBJ whole genome shotgun (WGS) entry which is preliminary data.</text>
</comment>
<dbReference type="InterPro" id="IPR051169">
    <property type="entry name" value="NADH-Q_oxidoreductase"/>
</dbReference>
<evidence type="ECO:0000256" key="4">
    <source>
        <dbReference type="ARBA" id="ARBA00022827"/>
    </source>
</evidence>
<accession>T1AC60</accession>
<dbReference type="EMBL" id="AUZX01008761">
    <property type="protein sequence ID" value="EQD54627.1"/>
    <property type="molecule type" value="Genomic_DNA"/>
</dbReference>
<keyword evidence="4" id="KW-0274">FAD</keyword>
<feature type="non-terminal residue" evidence="7">
    <location>
        <position position="1"/>
    </location>
</feature>
<keyword evidence="3" id="KW-0285">Flavoprotein</keyword>
<reference evidence="7" key="2">
    <citation type="journal article" date="2014" name="ISME J.">
        <title>Microbial stratification in low pH oxic and suboxic macroscopic growths along an acid mine drainage.</title>
        <authorList>
            <person name="Mendez-Garcia C."/>
            <person name="Mesa V."/>
            <person name="Sprenger R.R."/>
            <person name="Richter M."/>
            <person name="Diez M.S."/>
            <person name="Solano J."/>
            <person name="Bargiela R."/>
            <person name="Golyshina O.V."/>
            <person name="Manteca A."/>
            <person name="Ramos J.L."/>
            <person name="Gallego J.R."/>
            <person name="Llorente I."/>
            <person name="Martins Dos Santos V.A."/>
            <person name="Jensen O.N."/>
            <person name="Pelaez A.I."/>
            <person name="Sanchez J."/>
            <person name="Ferrer M."/>
        </authorList>
    </citation>
    <scope>NUCLEOTIDE SEQUENCE</scope>
</reference>
<sequence>GEEIPSSTLVWAAGVKTNPLVAALDLEKDAIGRVKVNGTLESTKMAHVWVVGDNAHCLNPHSGTPYPPTAQTAVRQAKVCAHNIVARIRKRPEKLFSHEHVGGFVSIGDNYALLSAKQLTLTGMVGWFLWNLVYIHKLPIIRYRLLSTFSLFLKVFFERATTEIDLTPDPVETTGPENHR</sequence>
<evidence type="ECO:0000256" key="2">
    <source>
        <dbReference type="ARBA" id="ARBA00005272"/>
    </source>
</evidence>
<dbReference type="Pfam" id="PF07992">
    <property type="entry name" value="Pyr_redox_2"/>
    <property type="match status" value="1"/>
</dbReference>
<comment type="cofactor">
    <cofactor evidence="1">
        <name>FAD</name>
        <dbReference type="ChEBI" id="CHEBI:57692"/>
    </cofactor>
</comment>
<dbReference type="Gene3D" id="3.50.50.100">
    <property type="match status" value="1"/>
</dbReference>
<evidence type="ECO:0000256" key="3">
    <source>
        <dbReference type="ARBA" id="ARBA00022630"/>
    </source>
</evidence>
<dbReference type="PANTHER" id="PTHR42913">
    <property type="entry name" value="APOPTOSIS-INDUCING FACTOR 1"/>
    <property type="match status" value="1"/>
</dbReference>
<gene>
    <name evidence="7" type="ORF">B1A_12127</name>
</gene>
<feature type="non-terminal residue" evidence="7">
    <location>
        <position position="180"/>
    </location>
</feature>
<dbReference type="GO" id="GO:0019646">
    <property type="term" value="P:aerobic electron transport chain"/>
    <property type="evidence" value="ECO:0007669"/>
    <property type="project" value="TreeGrafter"/>
</dbReference>
<evidence type="ECO:0000256" key="1">
    <source>
        <dbReference type="ARBA" id="ARBA00001974"/>
    </source>
</evidence>
<dbReference type="AlphaFoldDB" id="T1AC60"/>
<keyword evidence="5" id="KW-0560">Oxidoreductase</keyword>
<proteinExistence type="inferred from homology"/>
<protein>
    <submittedName>
        <fullName evidence="7">NADH dehydrogenase</fullName>
    </submittedName>
</protein>
<comment type="similarity">
    <text evidence="2">Belongs to the NADH dehydrogenase family.</text>
</comment>
<dbReference type="SUPFAM" id="SSF51905">
    <property type="entry name" value="FAD/NAD(P)-binding domain"/>
    <property type="match status" value="1"/>
</dbReference>
<dbReference type="GO" id="GO:0003955">
    <property type="term" value="F:NAD(P)H dehydrogenase (quinone) activity"/>
    <property type="evidence" value="ECO:0007669"/>
    <property type="project" value="TreeGrafter"/>
</dbReference>
<evidence type="ECO:0000313" key="7">
    <source>
        <dbReference type="EMBL" id="EQD54627.1"/>
    </source>
</evidence>
<dbReference type="PANTHER" id="PTHR42913:SF3">
    <property type="entry name" value="64 KDA MITOCHONDRIAL NADH DEHYDROGENASE (EUROFUNG)"/>
    <property type="match status" value="1"/>
</dbReference>
<name>T1AC60_9ZZZZ</name>
<organism evidence="7">
    <name type="scientific">mine drainage metagenome</name>
    <dbReference type="NCBI Taxonomy" id="410659"/>
    <lineage>
        <taxon>unclassified sequences</taxon>
        <taxon>metagenomes</taxon>
        <taxon>ecological metagenomes</taxon>
    </lineage>
</organism>
<reference evidence="7" key="1">
    <citation type="submission" date="2013-08" db="EMBL/GenBank/DDBJ databases">
        <authorList>
            <person name="Mendez C."/>
            <person name="Richter M."/>
            <person name="Ferrer M."/>
            <person name="Sanchez J."/>
        </authorList>
    </citation>
    <scope>NUCLEOTIDE SEQUENCE</scope>
</reference>
<feature type="domain" description="FAD/NAD(P)-binding" evidence="6">
    <location>
        <begin position="1"/>
        <end position="77"/>
    </location>
</feature>